<protein>
    <recommendedName>
        <fullName evidence="3">HD domain-containing protein</fullName>
    </recommendedName>
</protein>
<dbReference type="PANTHER" id="PTHR21174">
    <property type="match status" value="1"/>
</dbReference>
<dbReference type="RefSeq" id="WP_101833364.1">
    <property type="nucleotide sequence ID" value="NZ_FZMO01000334.1"/>
</dbReference>
<organism evidence="1 2">
    <name type="scientific">Frankia canadensis</name>
    <dbReference type="NCBI Taxonomy" id="1836972"/>
    <lineage>
        <taxon>Bacteria</taxon>
        <taxon>Bacillati</taxon>
        <taxon>Actinomycetota</taxon>
        <taxon>Actinomycetes</taxon>
        <taxon>Frankiales</taxon>
        <taxon>Frankiaceae</taxon>
        <taxon>Frankia</taxon>
    </lineage>
</organism>
<evidence type="ECO:0000313" key="2">
    <source>
        <dbReference type="Proteomes" id="UP000234331"/>
    </source>
</evidence>
<dbReference type="PANTHER" id="PTHR21174:SF0">
    <property type="entry name" value="HD PHOSPHOHYDROLASE FAMILY PROTEIN-RELATED"/>
    <property type="match status" value="1"/>
</dbReference>
<evidence type="ECO:0000313" key="1">
    <source>
        <dbReference type="EMBL" id="SNQ50011.1"/>
    </source>
</evidence>
<accession>A0A2I2KWH0</accession>
<dbReference type="OrthoDB" id="9808993at2"/>
<dbReference type="InterPro" id="IPR009218">
    <property type="entry name" value="HD_phosphohydro"/>
</dbReference>
<dbReference type="Proteomes" id="UP000234331">
    <property type="component" value="Unassembled WGS sequence"/>
</dbReference>
<dbReference type="SUPFAM" id="SSF109604">
    <property type="entry name" value="HD-domain/PDEase-like"/>
    <property type="match status" value="1"/>
</dbReference>
<dbReference type="EMBL" id="FZMO01000334">
    <property type="protein sequence ID" value="SNQ50011.1"/>
    <property type="molecule type" value="Genomic_DNA"/>
</dbReference>
<sequence length="231" mass="24954">MSAVGAAGAGGPRSPLARVFDDALVTAGARADPGERVAAFVDLARRYQEPGRHYHTLRHVAEMTAALRVLLAAERPAPAARSSPEGATVHACVLAGYFHDAVLVPRRIDNEQRSAQLAVAVLERLGCPGQVGETVARLVLATAAHRSHQPDEALVNDADLRILSRHPAAYDQYVRRVRREYGGLDDQVWRAGRGAVVRALLSGPVYATAWARRAWEPTARLNLLRELDALG</sequence>
<dbReference type="AlphaFoldDB" id="A0A2I2KWH0"/>
<keyword evidence="2" id="KW-1185">Reference proteome</keyword>
<proteinExistence type="predicted"/>
<reference evidence="1 2" key="1">
    <citation type="submission" date="2017-06" db="EMBL/GenBank/DDBJ databases">
        <authorList>
            <person name="Kim H.J."/>
            <person name="Triplett B.A."/>
        </authorList>
    </citation>
    <scope>NUCLEOTIDE SEQUENCE [LARGE SCALE GENOMIC DNA]</scope>
    <source>
        <strain evidence="1">FRACA_ARgP5</strain>
    </source>
</reference>
<gene>
    <name evidence="1" type="ORF">FRACA_40039</name>
</gene>
<dbReference type="PIRSF" id="PIRSF035170">
    <property type="entry name" value="HD_phosphohydro"/>
    <property type="match status" value="1"/>
</dbReference>
<name>A0A2I2KWH0_9ACTN</name>
<evidence type="ECO:0008006" key="3">
    <source>
        <dbReference type="Google" id="ProtNLM"/>
    </source>
</evidence>
<dbReference type="Gene3D" id="1.10.3210.10">
    <property type="entry name" value="Hypothetical protein af1432"/>
    <property type="match status" value="1"/>
</dbReference>